<dbReference type="Proteomes" id="UP000327044">
    <property type="component" value="Unassembled WGS sequence"/>
</dbReference>
<accession>A0A5N4AT09</accession>
<evidence type="ECO:0000313" key="3">
    <source>
        <dbReference type="Proteomes" id="UP000327044"/>
    </source>
</evidence>
<keyword evidence="1" id="KW-0472">Membrane</keyword>
<proteinExistence type="predicted"/>
<protein>
    <submittedName>
        <fullName evidence="2">Uncharacterized protein</fullName>
    </submittedName>
</protein>
<keyword evidence="1" id="KW-1133">Transmembrane helix</keyword>
<sequence>MGNCRLEINGKIFQTEETLHDDLMFELPELNIPSNSDYENSSTVKLKTLNSESVQHIVNVVKNLKPPLLEVPNHGHHQWTNTTSIIIILIIIVCLIVFYIKFVRPKLIMLIRRKKENVENSQNKDPSFFQLRCTLNICIYCKH</sequence>
<evidence type="ECO:0000256" key="1">
    <source>
        <dbReference type="SAM" id="Phobius"/>
    </source>
</evidence>
<feature type="transmembrane region" description="Helical" evidence="1">
    <location>
        <begin position="85"/>
        <end position="103"/>
    </location>
</feature>
<organism evidence="2 3">
    <name type="scientific">Photinus pyralis</name>
    <name type="common">Common eastern firefly</name>
    <name type="synonym">Lampyris pyralis</name>
    <dbReference type="NCBI Taxonomy" id="7054"/>
    <lineage>
        <taxon>Eukaryota</taxon>
        <taxon>Metazoa</taxon>
        <taxon>Ecdysozoa</taxon>
        <taxon>Arthropoda</taxon>
        <taxon>Hexapoda</taxon>
        <taxon>Insecta</taxon>
        <taxon>Pterygota</taxon>
        <taxon>Neoptera</taxon>
        <taxon>Endopterygota</taxon>
        <taxon>Coleoptera</taxon>
        <taxon>Polyphaga</taxon>
        <taxon>Elateriformia</taxon>
        <taxon>Elateroidea</taxon>
        <taxon>Lampyridae</taxon>
        <taxon>Lampyrinae</taxon>
        <taxon>Photinus</taxon>
    </lineage>
</organism>
<evidence type="ECO:0000313" key="2">
    <source>
        <dbReference type="EMBL" id="KAB0800484.1"/>
    </source>
</evidence>
<reference evidence="2 3" key="1">
    <citation type="journal article" date="2018" name="Elife">
        <title>Firefly genomes illuminate parallel origins of bioluminescence in beetles.</title>
        <authorList>
            <person name="Fallon T.R."/>
            <person name="Lower S.E."/>
            <person name="Chang C.H."/>
            <person name="Bessho-Uehara M."/>
            <person name="Martin G.J."/>
            <person name="Bewick A.J."/>
            <person name="Behringer M."/>
            <person name="Debat H.J."/>
            <person name="Wong I."/>
            <person name="Day J.C."/>
            <person name="Suvorov A."/>
            <person name="Silva C.J."/>
            <person name="Stanger-Hall K.F."/>
            <person name="Hall D.W."/>
            <person name="Schmitz R.J."/>
            <person name="Nelson D.R."/>
            <person name="Lewis S.M."/>
            <person name="Shigenobu S."/>
            <person name="Bybee S.M."/>
            <person name="Larracuente A.M."/>
            <person name="Oba Y."/>
            <person name="Weng J.K."/>
        </authorList>
    </citation>
    <scope>NUCLEOTIDE SEQUENCE [LARGE SCALE GENOMIC DNA]</scope>
    <source>
        <strain evidence="2">1611_PpyrPB1</strain>
        <tissue evidence="2">Whole body</tissue>
    </source>
</reference>
<comment type="caution">
    <text evidence="2">The sequence shown here is derived from an EMBL/GenBank/DDBJ whole genome shotgun (WGS) entry which is preliminary data.</text>
</comment>
<keyword evidence="1" id="KW-0812">Transmembrane</keyword>
<name>A0A5N4AT09_PHOPY</name>
<dbReference type="InParanoid" id="A0A5N4AT09"/>
<keyword evidence="3" id="KW-1185">Reference proteome</keyword>
<gene>
    <name evidence="2" type="ORF">PPYR_06224</name>
</gene>
<dbReference type="AlphaFoldDB" id="A0A5N4AT09"/>
<dbReference type="EMBL" id="VVIM01000004">
    <property type="protein sequence ID" value="KAB0800484.1"/>
    <property type="molecule type" value="Genomic_DNA"/>
</dbReference>